<dbReference type="GO" id="GO:0016491">
    <property type="term" value="F:oxidoreductase activity"/>
    <property type="evidence" value="ECO:0007669"/>
    <property type="project" value="InterPro"/>
</dbReference>
<dbReference type="InterPro" id="IPR016166">
    <property type="entry name" value="FAD-bd_PCMH"/>
</dbReference>
<dbReference type="PANTHER" id="PTHR42659">
    <property type="entry name" value="XANTHINE DEHYDROGENASE SUBUNIT C-RELATED"/>
    <property type="match status" value="1"/>
</dbReference>
<dbReference type="InterPro" id="IPR036683">
    <property type="entry name" value="CO_DH_flav_C_dom_sf"/>
</dbReference>
<dbReference type="EMBL" id="CP009706">
    <property type="protein sequence ID" value="AIU74441.1"/>
    <property type="molecule type" value="Genomic_DNA"/>
</dbReference>
<dbReference type="InterPro" id="IPR016169">
    <property type="entry name" value="FAD-bd_PCMH_sub2"/>
</dbReference>
<sequence length="258" mass="28200">MIEQFFWPESVKQALELKRQFQDEAVYFGGGSKLNATPTKTTKKFGIALSKLGLDKVSLQQGKLHIGSQATLQRLIDTPLIPDALRHALGFIYSRHLRNQATLAGEIVAKQKERVLLPVLLVLDAQVVTATGETLNLEEYLDNDRDDLLLEVILPDPYQNCSTRKIARSAAGLAVITAAVATGPNGEMKIALDGVSERAIRLRDVESRGLSDDELEKAVSDAISPRADIGGSEAYKRYIAGVVVAELLADCQQMSEEK</sequence>
<proteinExistence type="predicted"/>
<dbReference type="OrthoDB" id="6198291at2"/>
<dbReference type="InterPro" id="IPR005107">
    <property type="entry name" value="CO_DH_flav_C"/>
</dbReference>
<dbReference type="PATRIC" id="fig|1453496.5.peg.4104"/>
<dbReference type="eggNOG" id="COG1319">
    <property type="taxonomic scope" value="Bacteria"/>
</dbReference>
<dbReference type="InterPro" id="IPR036318">
    <property type="entry name" value="FAD-bd_PCMH-like_sf"/>
</dbReference>
<dbReference type="PANTHER" id="PTHR42659:SF9">
    <property type="entry name" value="XANTHINE DEHYDROGENASE FAD-BINDING SUBUNIT XDHB-RELATED"/>
    <property type="match status" value="1"/>
</dbReference>
<dbReference type="Proteomes" id="UP000029986">
    <property type="component" value="Chromosome"/>
</dbReference>
<name>A0A097R6V1_HAFAL</name>
<feature type="domain" description="FAD-binding PCMH-type" evidence="1">
    <location>
        <begin position="1"/>
        <end position="159"/>
    </location>
</feature>
<evidence type="ECO:0000313" key="2">
    <source>
        <dbReference type="EMBL" id="AIU74441.1"/>
    </source>
</evidence>
<reference evidence="2 3" key="1">
    <citation type="journal article" date="2014" name="Gut Pathog.">
        <title>Gene clusters of Hafnia alvei strain FB1 important in survival and pathogenesis: a draft genome perspective.</title>
        <authorList>
            <person name="Tan J.Y."/>
            <person name="Yin W.F."/>
            <person name="Chan K.G."/>
        </authorList>
    </citation>
    <scope>NUCLEOTIDE SEQUENCE [LARGE SCALE GENOMIC DNA]</scope>
    <source>
        <strain evidence="2 3">FB1</strain>
    </source>
</reference>
<dbReference type="GO" id="GO:0071949">
    <property type="term" value="F:FAD binding"/>
    <property type="evidence" value="ECO:0007669"/>
    <property type="project" value="InterPro"/>
</dbReference>
<keyword evidence="3" id="KW-1185">Reference proteome</keyword>
<dbReference type="Gene3D" id="3.30.465.10">
    <property type="match status" value="1"/>
</dbReference>
<dbReference type="HOGENOM" id="CLU_1053145_0_0_6"/>
<gene>
    <name evidence="2" type="ORF">AT03_19920</name>
</gene>
<evidence type="ECO:0000259" key="1">
    <source>
        <dbReference type="PROSITE" id="PS51387"/>
    </source>
</evidence>
<dbReference type="AlphaFoldDB" id="A0A097R6V1"/>
<dbReference type="KEGG" id="hav:AT03_19920"/>
<evidence type="ECO:0000313" key="3">
    <source>
        <dbReference type="Proteomes" id="UP000029986"/>
    </source>
</evidence>
<dbReference type="PROSITE" id="PS51387">
    <property type="entry name" value="FAD_PCMH"/>
    <property type="match status" value="1"/>
</dbReference>
<organism evidence="2 3">
    <name type="scientific">Hafnia alvei FB1</name>
    <dbReference type="NCBI Taxonomy" id="1453496"/>
    <lineage>
        <taxon>Bacteria</taxon>
        <taxon>Pseudomonadati</taxon>
        <taxon>Pseudomonadota</taxon>
        <taxon>Gammaproteobacteria</taxon>
        <taxon>Enterobacterales</taxon>
        <taxon>Hafniaceae</taxon>
        <taxon>Hafnia</taxon>
    </lineage>
</organism>
<dbReference type="InterPro" id="IPR017698">
    <property type="entry name" value="Molybdo-cont_Rdtase_FAD-bd_su"/>
</dbReference>
<dbReference type="InterPro" id="IPR002346">
    <property type="entry name" value="Mopterin_DH_FAD-bd"/>
</dbReference>
<dbReference type="Pfam" id="PF00941">
    <property type="entry name" value="FAD_binding_5"/>
    <property type="match status" value="1"/>
</dbReference>
<dbReference type="SUPFAM" id="SSF55447">
    <property type="entry name" value="CO dehydrogenase flavoprotein C-terminal domain-like"/>
    <property type="match status" value="1"/>
</dbReference>
<protein>
    <submittedName>
        <fullName evidence="2">Oxidoreductase</fullName>
    </submittedName>
</protein>
<dbReference type="NCBIfam" id="TIGR03312">
    <property type="entry name" value="Se_sel_red_FAD"/>
    <property type="match status" value="1"/>
</dbReference>
<dbReference type="SMART" id="SM01092">
    <property type="entry name" value="CO_deh_flav_C"/>
    <property type="match status" value="1"/>
</dbReference>
<dbReference type="SUPFAM" id="SSF56176">
    <property type="entry name" value="FAD-binding/transporter-associated domain-like"/>
    <property type="match status" value="1"/>
</dbReference>
<dbReference type="RefSeq" id="WP_025798516.1">
    <property type="nucleotide sequence ID" value="NZ_CP009706.1"/>
</dbReference>
<dbReference type="Gene3D" id="3.30.390.50">
    <property type="entry name" value="CO dehydrogenase flavoprotein, C-terminal domain"/>
    <property type="match status" value="1"/>
</dbReference>
<accession>A0A097R6V1</accession>
<dbReference type="InterPro" id="IPR051312">
    <property type="entry name" value="Diverse_Substr_Oxidored"/>
</dbReference>